<gene>
    <name evidence="5" type="ORF">PPAR00522_LOCUS12989</name>
    <name evidence="6" type="ORF">PPAR00522_LOCUS12990</name>
</gene>
<organism evidence="5">
    <name type="scientific">Polytomella parva</name>
    <dbReference type="NCBI Taxonomy" id="51329"/>
    <lineage>
        <taxon>Eukaryota</taxon>
        <taxon>Viridiplantae</taxon>
        <taxon>Chlorophyta</taxon>
        <taxon>core chlorophytes</taxon>
        <taxon>Chlorophyceae</taxon>
        <taxon>CS clade</taxon>
        <taxon>Chlamydomonadales</taxon>
        <taxon>Chlamydomonadaceae</taxon>
        <taxon>Polytomella</taxon>
    </lineage>
</organism>
<protein>
    <recommendedName>
        <fullName evidence="2">Nascent polypeptide-associated complex subunit beta</fullName>
    </recommendedName>
</protein>
<keyword evidence="2" id="KW-0804">Transcription</keyword>
<dbReference type="AlphaFoldDB" id="A0A6U0WIK2"/>
<feature type="region of interest" description="Disordered" evidence="3">
    <location>
        <begin position="1"/>
        <end position="32"/>
    </location>
</feature>
<evidence type="ECO:0000313" key="5">
    <source>
        <dbReference type="EMBL" id="CAD8777304.1"/>
    </source>
</evidence>
<dbReference type="InterPro" id="IPR039370">
    <property type="entry name" value="BTF3"/>
</dbReference>
<name>A0A6U0WIK2_9CHLO</name>
<accession>A0A6U0WIK2</accession>
<dbReference type="PROSITE" id="PS51151">
    <property type="entry name" value="NAC_AB"/>
    <property type="match status" value="1"/>
</dbReference>
<comment type="subunit">
    <text evidence="2">Part of the nascent polypeptide-associated complex (NAC).</text>
</comment>
<evidence type="ECO:0000256" key="3">
    <source>
        <dbReference type="SAM" id="MobiDB-lite"/>
    </source>
</evidence>
<dbReference type="EMBL" id="HBFM01019908">
    <property type="protein sequence ID" value="CAD8777306.1"/>
    <property type="molecule type" value="Transcribed_RNA"/>
</dbReference>
<evidence type="ECO:0000259" key="4">
    <source>
        <dbReference type="PROSITE" id="PS51151"/>
    </source>
</evidence>
<keyword evidence="2" id="KW-0805">Transcription regulation</keyword>
<dbReference type="FunFam" id="2.20.70.30:FF:000001">
    <property type="entry name" value="Transcription factor BTF3 homolog"/>
    <property type="match status" value="1"/>
</dbReference>
<dbReference type="SMART" id="SM01407">
    <property type="entry name" value="NAC"/>
    <property type="match status" value="1"/>
</dbReference>
<feature type="compositionally biased region" description="Basic residues" evidence="3">
    <location>
        <begin position="20"/>
        <end position="29"/>
    </location>
</feature>
<reference evidence="5" key="1">
    <citation type="submission" date="2021-01" db="EMBL/GenBank/DDBJ databases">
        <authorList>
            <person name="Corre E."/>
            <person name="Pelletier E."/>
            <person name="Niang G."/>
            <person name="Scheremetjew M."/>
            <person name="Finn R."/>
            <person name="Kale V."/>
            <person name="Holt S."/>
            <person name="Cochrane G."/>
            <person name="Meng A."/>
            <person name="Brown T."/>
            <person name="Cohen L."/>
        </authorList>
    </citation>
    <scope>NUCLEOTIDE SEQUENCE</scope>
    <source>
        <strain evidence="5">SAG 63-3</strain>
    </source>
</reference>
<dbReference type="InterPro" id="IPR002715">
    <property type="entry name" value="Nas_poly-pep-assoc_cplx_dom"/>
</dbReference>
<dbReference type="CDD" id="cd22055">
    <property type="entry name" value="NAC_BTF3"/>
    <property type="match status" value="1"/>
</dbReference>
<feature type="region of interest" description="Disordered" evidence="3">
    <location>
        <begin position="124"/>
        <end position="150"/>
    </location>
</feature>
<evidence type="ECO:0000256" key="2">
    <source>
        <dbReference type="RuleBase" id="RU361272"/>
    </source>
</evidence>
<evidence type="ECO:0000313" key="6">
    <source>
        <dbReference type="EMBL" id="CAD8777306.1"/>
    </source>
</evidence>
<proteinExistence type="inferred from homology"/>
<dbReference type="Gene3D" id="2.20.70.30">
    <property type="entry name" value="Nascent polypeptide-associated complex domain"/>
    <property type="match status" value="1"/>
</dbReference>
<sequence length="150" mass="16481">MDRDKLMKMAPATRTGGKGSIRRKKKATHKVSSTDDKKLQSTLKRLGCNPIPGIEEVNIFKDDIVINFVNPRVQASLNSNTYVVSGPNQVKSYNDMLPSILNNMGPDSLNQLRRLVEQMNKAGIKPQEAAGGDDDIPELVGENFEEAAKA</sequence>
<feature type="domain" description="NAC-A/B" evidence="4">
    <location>
        <begin position="33"/>
        <end position="97"/>
    </location>
</feature>
<dbReference type="EMBL" id="HBFM01019907">
    <property type="protein sequence ID" value="CAD8777304.1"/>
    <property type="molecule type" value="Transcribed_RNA"/>
</dbReference>
<comment type="similarity">
    <text evidence="1 2">Belongs to the NAC-beta family.</text>
</comment>
<dbReference type="InterPro" id="IPR038187">
    <property type="entry name" value="NAC_A/B_dom_sf"/>
</dbReference>
<dbReference type="PANTHER" id="PTHR10351">
    <property type="entry name" value="TRANSCRIPTION FACTOR BTF3 FAMILY MEMBER"/>
    <property type="match status" value="1"/>
</dbReference>
<dbReference type="Pfam" id="PF01849">
    <property type="entry name" value="NAC"/>
    <property type="match status" value="1"/>
</dbReference>
<evidence type="ECO:0000256" key="1">
    <source>
        <dbReference type="ARBA" id="ARBA00005296"/>
    </source>
</evidence>